<name>A0ABT2TIF8_9FIRM</name>
<keyword evidence="2" id="KW-1185">Reference proteome</keyword>
<sequence>MSALLLILYDAEETYAKSLAAGLKYYMQEQAGIRLVKNREEIISNPDFTEDTVLLSGDLSLFELKKLNPNLKFCYLASEEYEPVSDNENRWDYYLYKYQSVQTIARTVISRFGPQNRVYQRKSDEMEEWYGIVSAAHHEMMIPYSLAMASILAEQKKVMWVGLAEFCGISSLLGLEHTHDTGDLFRRLRAGFATEEEQRQSVIWVENLGILEPPENPMILYELQENDLLSLTRYIRGYRQVDAVVWLVGNLFPGSVWLLNQCRRIFSLEKGDVCSRCLNQEFRTFLERLNQQEAVPYETVTAPSLLSMEPGLHLLQQWVNSSMGGEIRKRFGKEFEY</sequence>
<dbReference type="Gene3D" id="3.40.50.10850">
    <property type="entry name" value="Ntrc-like two-domain protein"/>
    <property type="match status" value="1"/>
</dbReference>
<accession>A0ABT2TIF8</accession>
<dbReference type="RefSeq" id="WP_158424668.1">
    <property type="nucleotide sequence ID" value="NZ_JAOQJQ010000002.1"/>
</dbReference>
<organism evidence="1 2">
    <name type="scientific">Brotonthovivens ammoniilytica</name>
    <dbReference type="NCBI Taxonomy" id="2981725"/>
    <lineage>
        <taxon>Bacteria</taxon>
        <taxon>Bacillati</taxon>
        <taxon>Bacillota</taxon>
        <taxon>Clostridia</taxon>
        <taxon>Lachnospirales</taxon>
        <taxon>Lachnospiraceae</taxon>
        <taxon>Brotonthovivens</taxon>
    </lineage>
</organism>
<evidence type="ECO:0000313" key="2">
    <source>
        <dbReference type="Proteomes" id="UP001652442"/>
    </source>
</evidence>
<dbReference type="Proteomes" id="UP001652442">
    <property type="component" value="Unassembled WGS sequence"/>
</dbReference>
<evidence type="ECO:0000313" key="1">
    <source>
        <dbReference type="EMBL" id="MCU6761892.1"/>
    </source>
</evidence>
<gene>
    <name evidence="1" type="ORF">OCV88_05995</name>
</gene>
<proteinExistence type="predicted"/>
<dbReference type="EMBL" id="JAOQJQ010000002">
    <property type="protein sequence ID" value="MCU6761892.1"/>
    <property type="molecule type" value="Genomic_DNA"/>
</dbReference>
<protein>
    <submittedName>
        <fullName evidence="1">Uncharacterized protein</fullName>
    </submittedName>
</protein>
<reference evidence="1 2" key="1">
    <citation type="journal article" date="2021" name="ISME Commun">
        <title>Automated analysis of genomic sequences facilitates high-throughput and comprehensive description of bacteria.</title>
        <authorList>
            <person name="Hitch T.C.A."/>
        </authorList>
    </citation>
    <scope>NUCLEOTIDE SEQUENCE [LARGE SCALE GENOMIC DNA]</scope>
    <source>
        <strain evidence="1 2">Sanger_109</strain>
    </source>
</reference>
<comment type="caution">
    <text evidence="1">The sequence shown here is derived from an EMBL/GenBank/DDBJ whole genome shotgun (WGS) entry which is preliminary data.</text>
</comment>